<dbReference type="AlphaFoldDB" id="A0A4Q7TWG0"/>
<comment type="caution">
    <text evidence="1">The sequence shown here is derived from an EMBL/GenBank/DDBJ whole genome shotgun (WGS) entry which is preliminary data.</text>
</comment>
<reference evidence="1 2" key="1">
    <citation type="journal article" date="2015" name="Stand. Genomic Sci.">
        <title>Genomic Encyclopedia of Bacterial and Archaeal Type Strains, Phase III: the genomes of soil and plant-associated and newly described type strains.</title>
        <authorList>
            <person name="Whitman W.B."/>
            <person name="Woyke T."/>
            <person name="Klenk H.P."/>
            <person name="Zhou Y."/>
            <person name="Lilburn T.G."/>
            <person name="Beck B.J."/>
            <person name="De Vos P."/>
            <person name="Vandamme P."/>
            <person name="Eisen J.A."/>
            <person name="Garrity G."/>
            <person name="Hugenholtz P."/>
            <person name="Kyrpides N.C."/>
        </authorList>
    </citation>
    <scope>NUCLEOTIDE SEQUENCE [LARGE SCALE GENOMIC DNA]</scope>
    <source>
        <strain evidence="1 2">AC4r</strain>
    </source>
</reference>
<evidence type="ECO:0000313" key="2">
    <source>
        <dbReference type="Proteomes" id="UP000292408"/>
    </source>
</evidence>
<protein>
    <submittedName>
        <fullName evidence="1">Uncharacterized protein</fullName>
    </submittedName>
</protein>
<organism evidence="1 2">
    <name type="scientific">Microcella alkaliphila</name>
    <dbReference type="NCBI Taxonomy" id="279828"/>
    <lineage>
        <taxon>Bacteria</taxon>
        <taxon>Bacillati</taxon>
        <taxon>Actinomycetota</taxon>
        <taxon>Actinomycetes</taxon>
        <taxon>Micrococcales</taxon>
        <taxon>Microbacteriaceae</taxon>
        <taxon>Microcella</taxon>
    </lineage>
</organism>
<dbReference type="EMBL" id="SGXT01000011">
    <property type="protein sequence ID" value="RZT64318.1"/>
    <property type="molecule type" value="Genomic_DNA"/>
</dbReference>
<dbReference type="Proteomes" id="UP000292408">
    <property type="component" value="Unassembled WGS sequence"/>
</dbReference>
<keyword evidence="2" id="KW-1185">Reference proteome</keyword>
<evidence type="ECO:0000313" key="1">
    <source>
        <dbReference type="EMBL" id="RZT64318.1"/>
    </source>
</evidence>
<dbReference type="RefSeq" id="WP_130280791.1">
    <property type="nucleotide sequence ID" value="NZ_SGXT01000011.1"/>
</dbReference>
<proteinExistence type="predicted"/>
<accession>A0A4Q7TWG0</accession>
<gene>
    <name evidence="1" type="ORF">EV140_0562</name>
</gene>
<name>A0A4Q7TWG0_9MICO</name>
<sequence>MAHWGDTLTELSDISRRTVAGCVIGSLSTSGFGMLPVEQAPRIALNEAVPSGAAEGMLVAHLQSLVDPDTASEWVEGPSTAG</sequence>